<dbReference type="OrthoDB" id="5242893at2"/>
<comment type="subcellular location">
    <subcellularLocation>
        <location evidence="1">Cytoplasm</location>
    </subcellularLocation>
</comment>
<evidence type="ECO:0000313" key="12">
    <source>
        <dbReference type="EMBL" id="PRZ31383.1"/>
    </source>
</evidence>
<keyword evidence="8" id="KW-0805">Transcription regulation</keyword>
<gene>
    <name evidence="12" type="ORF">CLV47_12821</name>
</gene>
<proteinExistence type="inferred from homology"/>
<comment type="cofactor">
    <cofactor evidence="11">
        <name>Zn(2+)</name>
        <dbReference type="ChEBI" id="CHEBI:29105"/>
    </cofactor>
    <text evidence="11">Binds 1 zinc ion per subunit.</text>
</comment>
<keyword evidence="4" id="KW-0678">Repressor</keyword>
<evidence type="ECO:0000256" key="1">
    <source>
        <dbReference type="ARBA" id="ARBA00004496"/>
    </source>
</evidence>
<sequence>MDPAAPTPRERLAAAGLRTTVQRVAVLQVIERREHLDADQIRDRVTGQIGKVSTQAVYDVLKALSEAGLLRKIQPAGSSALYELRVADNHHHLICRSCRKILDVDCAHGAAPCIEPDDDHGFVLDEAEVIYWGLCADCAHVSSALPQN</sequence>
<keyword evidence="13" id="KW-1185">Reference proteome</keyword>
<dbReference type="GO" id="GO:0008270">
    <property type="term" value="F:zinc ion binding"/>
    <property type="evidence" value="ECO:0007669"/>
    <property type="project" value="TreeGrafter"/>
</dbReference>
<dbReference type="GO" id="GO:0000976">
    <property type="term" value="F:transcription cis-regulatory region binding"/>
    <property type="evidence" value="ECO:0007669"/>
    <property type="project" value="TreeGrafter"/>
</dbReference>
<feature type="binding site" evidence="11">
    <location>
        <position position="95"/>
    </location>
    <ligand>
        <name>Zn(2+)</name>
        <dbReference type="ChEBI" id="CHEBI:29105"/>
    </ligand>
</feature>
<dbReference type="InterPro" id="IPR036388">
    <property type="entry name" value="WH-like_DNA-bd_sf"/>
</dbReference>
<dbReference type="CDD" id="cd07153">
    <property type="entry name" value="Fur_like"/>
    <property type="match status" value="1"/>
</dbReference>
<protein>
    <submittedName>
        <fullName evidence="12">Fur family ferric uptake transcriptional regulator</fullName>
    </submittedName>
</protein>
<dbReference type="SUPFAM" id="SSF46785">
    <property type="entry name" value="Winged helix' DNA-binding domain"/>
    <property type="match status" value="1"/>
</dbReference>
<dbReference type="GO" id="GO:0045892">
    <property type="term" value="P:negative regulation of DNA-templated transcription"/>
    <property type="evidence" value="ECO:0007669"/>
    <property type="project" value="TreeGrafter"/>
</dbReference>
<feature type="binding site" evidence="11">
    <location>
        <position position="135"/>
    </location>
    <ligand>
        <name>Zn(2+)</name>
        <dbReference type="ChEBI" id="CHEBI:29105"/>
    </ligand>
</feature>
<accession>A0A2T0Z4X3</accession>
<evidence type="ECO:0000256" key="10">
    <source>
        <dbReference type="ARBA" id="ARBA00023163"/>
    </source>
</evidence>
<dbReference type="Proteomes" id="UP000237752">
    <property type="component" value="Unassembled WGS sequence"/>
</dbReference>
<dbReference type="InterPro" id="IPR043135">
    <property type="entry name" value="Fur_C"/>
</dbReference>
<dbReference type="InterPro" id="IPR002481">
    <property type="entry name" value="FUR"/>
</dbReference>
<dbReference type="GO" id="GO:0005737">
    <property type="term" value="C:cytoplasm"/>
    <property type="evidence" value="ECO:0007669"/>
    <property type="project" value="UniProtKB-SubCell"/>
</dbReference>
<evidence type="ECO:0000256" key="2">
    <source>
        <dbReference type="ARBA" id="ARBA00007957"/>
    </source>
</evidence>
<comment type="caution">
    <text evidence="12">The sequence shown here is derived from an EMBL/GenBank/DDBJ whole genome shotgun (WGS) entry which is preliminary data.</text>
</comment>
<dbReference type="Gene3D" id="3.30.1490.190">
    <property type="match status" value="1"/>
</dbReference>
<evidence type="ECO:0000256" key="7">
    <source>
        <dbReference type="ARBA" id="ARBA00023004"/>
    </source>
</evidence>
<reference evidence="12 13" key="1">
    <citation type="submission" date="2018-03" db="EMBL/GenBank/DDBJ databases">
        <title>Genomic Encyclopedia of Archaeal and Bacterial Type Strains, Phase II (KMG-II): from individual species to whole genera.</title>
        <authorList>
            <person name="Goeker M."/>
        </authorList>
    </citation>
    <scope>NUCLEOTIDE SEQUENCE [LARGE SCALE GENOMIC DNA]</scope>
    <source>
        <strain evidence="12 13">DSM 100065</strain>
    </source>
</reference>
<keyword evidence="5 11" id="KW-0479">Metal-binding</keyword>
<dbReference type="PANTHER" id="PTHR33202:SF18">
    <property type="entry name" value="TRANSCRIPTIONAL REGULATOR FURA"/>
    <property type="match status" value="1"/>
</dbReference>
<dbReference type="EMBL" id="PVUE01000028">
    <property type="protein sequence ID" value="PRZ31383.1"/>
    <property type="molecule type" value="Genomic_DNA"/>
</dbReference>
<comment type="similarity">
    <text evidence="2">Belongs to the Fur family.</text>
</comment>
<evidence type="ECO:0000256" key="6">
    <source>
        <dbReference type="ARBA" id="ARBA00022833"/>
    </source>
</evidence>
<evidence type="ECO:0000256" key="5">
    <source>
        <dbReference type="ARBA" id="ARBA00022723"/>
    </source>
</evidence>
<dbReference type="GO" id="GO:0003700">
    <property type="term" value="F:DNA-binding transcription factor activity"/>
    <property type="evidence" value="ECO:0007669"/>
    <property type="project" value="InterPro"/>
</dbReference>
<evidence type="ECO:0000256" key="8">
    <source>
        <dbReference type="ARBA" id="ARBA00023015"/>
    </source>
</evidence>
<feature type="binding site" evidence="11">
    <location>
        <position position="98"/>
    </location>
    <ligand>
        <name>Zn(2+)</name>
        <dbReference type="ChEBI" id="CHEBI:29105"/>
    </ligand>
</feature>
<evidence type="ECO:0000256" key="3">
    <source>
        <dbReference type="ARBA" id="ARBA00022490"/>
    </source>
</evidence>
<evidence type="ECO:0000256" key="11">
    <source>
        <dbReference type="PIRSR" id="PIRSR602481-1"/>
    </source>
</evidence>
<dbReference type="InterPro" id="IPR036390">
    <property type="entry name" value="WH_DNA-bd_sf"/>
</dbReference>
<evidence type="ECO:0000256" key="4">
    <source>
        <dbReference type="ARBA" id="ARBA00022491"/>
    </source>
</evidence>
<dbReference type="Gene3D" id="1.10.10.10">
    <property type="entry name" value="Winged helix-like DNA-binding domain superfamily/Winged helix DNA-binding domain"/>
    <property type="match status" value="1"/>
</dbReference>
<keyword evidence="9" id="KW-0238">DNA-binding</keyword>
<feature type="binding site" evidence="11">
    <location>
        <position position="138"/>
    </location>
    <ligand>
        <name>Zn(2+)</name>
        <dbReference type="ChEBI" id="CHEBI:29105"/>
    </ligand>
</feature>
<keyword evidence="3" id="KW-0963">Cytoplasm</keyword>
<keyword evidence="7" id="KW-0408">Iron</keyword>
<keyword evidence="10" id="KW-0804">Transcription</keyword>
<evidence type="ECO:0000313" key="13">
    <source>
        <dbReference type="Proteomes" id="UP000237752"/>
    </source>
</evidence>
<dbReference type="Pfam" id="PF01475">
    <property type="entry name" value="FUR"/>
    <property type="match status" value="1"/>
</dbReference>
<dbReference type="PANTHER" id="PTHR33202">
    <property type="entry name" value="ZINC UPTAKE REGULATION PROTEIN"/>
    <property type="match status" value="1"/>
</dbReference>
<organism evidence="12 13">
    <name type="scientific">Antricoccus suffuscus</name>
    <dbReference type="NCBI Taxonomy" id="1629062"/>
    <lineage>
        <taxon>Bacteria</taxon>
        <taxon>Bacillati</taxon>
        <taxon>Actinomycetota</taxon>
        <taxon>Actinomycetes</taxon>
        <taxon>Geodermatophilales</taxon>
        <taxon>Antricoccaceae</taxon>
        <taxon>Antricoccus</taxon>
    </lineage>
</organism>
<keyword evidence="6 11" id="KW-0862">Zinc</keyword>
<name>A0A2T0Z4X3_9ACTN</name>
<dbReference type="GO" id="GO:1900376">
    <property type="term" value="P:regulation of secondary metabolite biosynthetic process"/>
    <property type="evidence" value="ECO:0007669"/>
    <property type="project" value="TreeGrafter"/>
</dbReference>
<dbReference type="RefSeq" id="WP_106351023.1">
    <property type="nucleotide sequence ID" value="NZ_PVUE01000028.1"/>
</dbReference>
<evidence type="ECO:0000256" key="9">
    <source>
        <dbReference type="ARBA" id="ARBA00023125"/>
    </source>
</evidence>
<dbReference type="AlphaFoldDB" id="A0A2T0Z4X3"/>